<dbReference type="AlphaFoldDB" id="A0A0C3GAX3"/>
<dbReference type="GO" id="GO:0008270">
    <property type="term" value="F:zinc ion binding"/>
    <property type="evidence" value="ECO:0007669"/>
    <property type="project" value="UniProtKB-KW"/>
</dbReference>
<evidence type="ECO:0000313" key="11">
    <source>
        <dbReference type="Proteomes" id="UP000054166"/>
    </source>
</evidence>
<dbReference type="PANTHER" id="PTHR45718:SF4">
    <property type="entry name" value="TRANSCRIPTIONAL ACTIVATOR CUBITUS INTERRUPTUS"/>
    <property type="match status" value="1"/>
</dbReference>
<evidence type="ECO:0000256" key="2">
    <source>
        <dbReference type="ARBA" id="ARBA00022723"/>
    </source>
</evidence>
<evidence type="ECO:0000256" key="3">
    <source>
        <dbReference type="ARBA" id="ARBA00022737"/>
    </source>
</evidence>
<dbReference type="SUPFAM" id="SSF57667">
    <property type="entry name" value="beta-beta-alpha zinc fingers"/>
    <property type="match status" value="2"/>
</dbReference>
<dbReference type="EMBL" id="KN832978">
    <property type="protein sequence ID" value="KIM87786.1"/>
    <property type="molecule type" value="Genomic_DNA"/>
</dbReference>
<dbReference type="STRING" id="765440.A0A0C3GAX3"/>
<dbReference type="GO" id="GO:0000978">
    <property type="term" value="F:RNA polymerase II cis-regulatory region sequence-specific DNA binding"/>
    <property type="evidence" value="ECO:0007669"/>
    <property type="project" value="TreeGrafter"/>
</dbReference>
<dbReference type="HOGENOM" id="CLU_046889_0_0_1"/>
<evidence type="ECO:0000256" key="1">
    <source>
        <dbReference type="ARBA" id="ARBA00004123"/>
    </source>
</evidence>
<dbReference type="SMART" id="SM00355">
    <property type="entry name" value="ZnF_C2H2"/>
    <property type="match status" value="3"/>
</dbReference>
<dbReference type="PANTHER" id="PTHR45718">
    <property type="entry name" value="TRANSCRIPTIONAL ACTIVATOR CUBITUS INTERRUPTUS"/>
    <property type="match status" value="1"/>
</dbReference>
<accession>A0A0C3GAX3</accession>
<dbReference type="Pfam" id="PF23561">
    <property type="entry name" value="zf-C2H2_15"/>
    <property type="match status" value="1"/>
</dbReference>
<dbReference type="PROSITE" id="PS50157">
    <property type="entry name" value="ZINC_FINGER_C2H2_2"/>
    <property type="match status" value="2"/>
</dbReference>
<reference evidence="10 11" key="1">
    <citation type="submission" date="2014-04" db="EMBL/GenBank/DDBJ databases">
        <authorList>
            <consortium name="DOE Joint Genome Institute"/>
            <person name="Kuo A."/>
            <person name="Tarkka M."/>
            <person name="Buscot F."/>
            <person name="Kohler A."/>
            <person name="Nagy L.G."/>
            <person name="Floudas D."/>
            <person name="Copeland A."/>
            <person name="Barry K.W."/>
            <person name="Cichocki N."/>
            <person name="Veneault-Fourrey C."/>
            <person name="LaButti K."/>
            <person name="Lindquist E.A."/>
            <person name="Lipzen A."/>
            <person name="Lundell T."/>
            <person name="Morin E."/>
            <person name="Murat C."/>
            <person name="Sun H."/>
            <person name="Tunlid A."/>
            <person name="Henrissat B."/>
            <person name="Grigoriev I.V."/>
            <person name="Hibbett D.S."/>
            <person name="Martin F."/>
            <person name="Nordberg H.P."/>
            <person name="Cantor M.N."/>
            <person name="Hua S.X."/>
        </authorList>
    </citation>
    <scope>NUCLEOTIDE SEQUENCE [LARGE SCALE GENOMIC DNA]</scope>
    <source>
        <strain evidence="10 11">F 1598</strain>
    </source>
</reference>
<evidence type="ECO:0000256" key="8">
    <source>
        <dbReference type="SAM" id="MobiDB-lite"/>
    </source>
</evidence>
<dbReference type="InterPro" id="IPR056436">
    <property type="entry name" value="Znf-C2H2_ZIC1-5/GLI1-3-like"/>
</dbReference>
<gene>
    <name evidence="10" type="ORF">PILCRDRAFT_814505</name>
</gene>
<feature type="domain" description="C2H2-type" evidence="9">
    <location>
        <begin position="97"/>
        <end position="129"/>
    </location>
</feature>
<reference evidence="11" key="2">
    <citation type="submission" date="2015-01" db="EMBL/GenBank/DDBJ databases">
        <title>Evolutionary Origins and Diversification of the Mycorrhizal Mutualists.</title>
        <authorList>
            <consortium name="DOE Joint Genome Institute"/>
            <consortium name="Mycorrhizal Genomics Consortium"/>
            <person name="Kohler A."/>
            <person name="Kuo A."/>
            <person name="Nagy L.G."/>
            <person name="Floudas D."/>
            <person name="Copeland A."/>
            <person name="Barry K.W."/>
            <person name="Cichocki N."/>
            <person name="Veneault-Fourrey C."/>
            <person name="LaButti K."/>
            <person name="Lindquist E.A."/>
            <person name="Lipzen A."/>
            <person name="Lundell T."/>
            <person name="Morin E."/>
            <person name="Murat C."/>
            <person name="Riley R."/>
            <person name="Ohm R."/>
            <person name="Sun H."/>
            <person name="Tunlid A."/>
            <person name="Henrissat B."/>
            <person name="Grigoriev I.V."/>
            <person name="Hibbett D.S."/>
            <person name="Martin F."/>
        </authorList>
    </citation>
    <scope>NUCLEOTIDE SEQUENCE [LARGE SCALE GENOMIC DNA]</scope>
    <source>
        <strain evidence="11">F 1598</strain>
    </source>
</reference>
<feature type="region of interest" description="Disordered" evidence="8">
    <location>
        <begin position="1"/>
        <end position="56"/>
    </location>
</feature>
<comment type="subcellular location">
    <subcellularLocation>
        <location evidence="1">Nucleus</location>
    </subcellularLocation>
</comment>
<organism evidence="10 11">
    <name type="scientific">Piloderma croceum (strain F 1598)</name>
    <dbReference type="NCBI Taxonomy" id="765440"/>
    <lineage>
        <taxon>Eukaryota</taxon>
        <taxon>Fungi</taxon>
        <taxon>Dikarya</taxon>
        <taxon>Basidiomycota</taxon>
        <taxon>Agaricomycotina</taxon>
        <taxon>Agaricomycetes</taxon>
        <taxon>Agaricomycetidae</taxon>
        <taxon>Atheliales</taxon>
        <taxon>Atheliaceae</taxon>
        <taxon>Piloderma</taxon>
    </lineage>
</organism>
<keyword evidence="4 7" id="KW-0863">Zinc-finger</keyword>
<dbReference type="FunFam" id="3.30.160.60:FF:000201">
    <property type="entry name" value="C2H2 finger domain protein (Gli3)"/>
    <property type="match status" value="1"/>
</dbReference>
<dbReference type="InterPro" id="IPR036236">
    <property type="entry name" value="Znf_C2H2_sf"/>
</dbReference>
<dbReference type="Gene3D" id="3.30.160.60">
    <property type="entry name" value="Classic Zinc Finger"/>
    <property type="match status" value="3"/>
</dbReference>
<evidence type="ECO:0000256" key="5">
    <source>
        <dbReference type="ARBA" id="ARBA00022833"/>
    </source>
</evidence>
<keyword evidence="11" id="KW-1185">Reference proteome</keyword>
<dbReference type="InterPro" id="IPR013087">
    <property type="entry name" value="Znf_C2H2_type"/>
</dbReference>
<feature type="compositionally biased region" description="Low complexity" evidence="8">
    <location>
        <begin position="1"/>
        <end position="21"/>
    </location>
</feature>
<evidence type="ECO:0000256" key="6">
    <source>
        <dbReference type="ARBA" id="ARBA00023242"/>
    </source>
</evidence>
<keyword evidence="3" id="KW-0677">Repeat</keyword>
<proteinExistence type="predicted"/>
<feature type="region of interest" description="Disordered" evidence="8">
    <location>
        <begin position="152"/>
        <end position="189"/>
    </location>
</feature>
<name>A0A0C3GAX3_PILCF</name>
<dbReference type="PROSITE" id="PS00028">
    <property type="entry name" value="ZINC_FINGER_C2H2_1"/>
    <property type="match status" value="2"/>
</dbReference>
<evidence type="ECO:0000259" key="9">
    <source>
        <dbReference type="PROSITE" id="PS50157"/>
    </source>
</evidence>
<dbReference type="InterPro" id="IPR043359">
    <property type="entry name" value="GLI-like"/>
</dbReference>
<dbReference type="Pfam" id="PF00096">
    <property type="entry name" value="zf-C2H2"/>
    <property type="match status" value="1"/>
</dbReference>
<dbReference type="Proteomes" id="UP000054166">
    <property type="component" value="Unassembled WGS sequence"/>
</dbReference>
<evidence type="ECO:0000313" key="10">
    <source>
        <dbReference type="EMBL" id="KIM87786.1"/>
    </source>
</evidence>
<dbReference type="GO" id="GO:0000981">
    <property type="term" value="F:DNA-binding transcription factor activity, RNA polymerase II-specific"/>
    <property type="evidence" value="ECO:0007669"/>
    <property type="project" value="TreeGrafter"/>
</dbReference>
<dbReference type="InParanoid" id="A0A0C3GAX3"/>
<sequence>MARSPYSPSLSPRSISPSFSESSDEDDESALSEPLVGPYNCSPSGSPAAGDKDKSAKNAEPDAVTCLWDDCGVIFTHLPTLIAHIHDDHIGVHKSNYTCEWATCSRRGLAQTSRFALISHIRSHTGEKPFTCPRPECDKSFTRSDALAKHMRLQHNIEPPPPGRGGNRKRKRDDAEPSPPIASATGGFNTFKVESSTPVEFYIEEGDGRRVISPIEHVRVDYFTTEGQQHTPTPEEESGDEADDVLSARLMATMDPESGLIMGRSPEMVRYLVMKAKHHYALEQHEHLIEELRIARYELSREKEAKEAMLDDFLRAAFGPEADPLIVRIPQPEASRRRLSSSASRTGFATL</sequence>
<feature type="domain" description="C2H2-type" evidence="9">
    <location>
        <begin position="130"/>
        <end position="160"/>
    </location>
</feature>
<keyword evidence="5" id="KW-0862">Zinc</keyword>
<evidence type="ECO:0000256" key="4">
    <source>
        <dbReference type="ARBA" id="ARBA00022771"/>
    </source>
</evidence>
<dbReference type="OrthoDB" id="3437960at2759"/>
<dbReference type="GO" id="GO:0005634">
    <property type="term" value="C:nucleus"/>
    <property type="evidence" value="ECO:0007669"/>
    <property type="project" value="UniProtKB-SubCell"/>
</dbReference>
<keyword evidence="6" id="KW-0539">Nucleus</keyword>
<keyword evidence="2" id="KW-0479">Metal-binding</keyword>
<protein>
    <recommendedName>
        <fullName evidence="9">C2H2-type domain-containing protein</fullName>
    </recommendedName>
</protein>
<evidence type="ECO:0000256" key="7">
    <source>
        <dbReference type="PROSITE-ProRule" id="PRU00042"/>
    </source>
</evidence>